<dbReference type="InterPro" id="IPR006336">
    <property type="entry name" value="GCS2"/>
</dbReference>
<proteinExistence type="predicted"/>
<accession>W0FMD3</accession>
<dbReference type="InterPro" id="IPR014746">
    <property type="entry name" value="Gln_synth/guanido_kin_cat_dom"/>
</dbReference>
<evidence type="ECO:0000256" key="4">
    <source>
        <dbReference type="ARBA" id="ARBA00022840"/>
    </source>
</evidence>
<evidence type="ECO:0000256" key="3">
    <source>
        <dbReference type="ARBA" id="ARBA00022741"/>
    </source>
</evidence>
<dbReference type="GO" id="GO:0006750">
    <property type="term" value="P:glutathione biosynthetic process"/>
    <property type="evidence" value="ECO:0007669"/>
    <property type="project" value="InterPro"/>
</dbReference>
<dbReference type="InterPro" id="IPR035434">
    <property type="entry name" value="GCL_bact_plant"/>
</dbReference>
<reference evidence="5" key="1">
    <citation type="journal article" date="2013" name="PLoS ONE">
        <title>Metagenomic insights into the carbohydrate-active enzymes carried by the microorganisms adhering to solid digesta in the rumen of cows.</title>
        <authorList>
            <person name="Wang L."/>
            <person name="Hatem A."/>
            <person name="Catalyurek U.V."/>
            <person name="Morrison M."/>
            <person name="Yu Z."/>
        </authorList>
    </citation>
    <scope>NUCLEOTIDE SEQUENCE</scope>
</reference>
<evidence type="ECO:0000256" key="2">
    <source>
        <dbReference type="ARBA" id="ARBA00022598"/>
    </source>
</evidence>
<keyword evidence="4" id="KW-0067">ATP-binding</keyword>
<dbReference type="EMBL" id="KC246867">
    <property type="protein sequence ID" value="AHF26116.1"/>
    <property type="molecule type" value="Genomic_DNA"/>
</dbReference>
<dbReference type="EC" id="6.3.2.2" evidence="1"/>
<evidence type="ECO:0000256" key="1">
    <source>
        <dbReference type="ARBA" id="ARBA00012220"/>
    </source>
</evidence>
<name>W0FMD3_9BACT</name>
<dbReference type="GO" id="GO:0005524">
    <property type="term" value="F:ATP binding"/>
    <property type="evidence" value="ECO:0007669"/>
    <property type="project" value="UniProtKB-KW"/>
</dbReference>
<keyword evidence="3" id="KW-0547">Nucleotide-binding</keyword>
<dbReference type="PANTHER" id="PTHR34378:SF1">
    <property type="entry name" value="GLUTAMATE--CYSTEINE LIGASE, CHLOROPLASTIC"/>
    <property type="match status" value="1"/>
</dbReference>
<dbReference type="SUPFAM" id="SSF55931">
    <property type="entry name" value="Glutamine synthetase/guanido kinase"/>
    <property type="match status" value="1"/>
</dbReference>
<dbReference type="PANTHER" id="PTHR34378">
    <property type="entry name" value="GLUTAMATE--CYSTEINE LIGASE, CHLOROPLASTIC"/>
    <property type="match status" value="1"/>
</dbReference>
<dbReference type="AlphaFoldDB" id="W0FMD3"/>
<evidence type="ECO:0000313" key="5">
    <source>
        <dbReference type="EMBL" id="AHF26116.1"/>
    </source>
</evidence>
<keyword evidence="2" id="KW-0436">Ligase</keyword>
<dbReference type="Gene3D" id="3.30.590.20">
    <property type="match status" value="1"/>
</dbReference>
<dbReference type="GO" id="GO:0004357">
    <property type="term" value="F:glutamate-cysteine ligase activity"/>
    <property type="evidence" value="ECO:0007669"/>
    <property type="project" value="UniProtKB-EC"/>
</dbReference>
<protein>
    <recommendedName>
        <fullName evidence="1">glutamate--cysteine ligase</fullName>
        <ecNumber evidence="1">6.3.2.2</ecNumber>
    </recommendedName>
</protein>
<organism evidence="5">
    <name type="scientific">uncultured bacterium Contigcl_1769</name>
    <dbReference type="NCBI Taxonomy" id="1393659"/>
    <lineage>
        <taxon>Bacteria</taxon>
        <taxon>environmental samples</taxon>
    </lineage>
</organism>
<dbReference type="Pfam" id="PF04107">
    <property type="entry name" value="GCS2"/>
    <property type="match status" value="1"/>
</dbReference>
<sequence>MIPKARYRYMDEHFSAIGRYGRCMMRGSAATQVSIDYYSVEDCLRKLRLASALAPLFALMCDNSPKFEGEPSPHHMMRTQIWRECDPARCGTIPGVLDRDFSLEAYAEYVLRTPAIFYYDENGIEHATKKTFGEVYANRVMTHDDVEHALSLFFNDARCKTYIEIRPADAMPMTFVAAYATLVKGLFYYDGSLDALDELFADVGINAVEQAKTDLMRDGYDAVVYGAPAAELADKLFAIARSSLRQGEAMLLRPLAQLVTMRKTLAMMGKKS</sequence>